<feature type="compositionally biased region" description="Acidic residues" evidence="1">
    <location>
        <begin position="63"/>
        <end position="72"/>
    </location>
</feature>
<accession>A0AAW0SEI7</accession>
<evidence type="ECO:0000256" key="1">
    <source>
        <dbReference type="SAM" id="MobiDB-lite"/>
    </source>
</evidence>
<gene>
    <name evidence="2" type="ORF">O3P69_017812</name>
</gene>
<proteinExistence type="predicted"/>
<feature type="compositionally biased region" description="Basic residues" evidence="1">
    <location>
        <begin position="412"/>
        <end position="421"/>
    </location>
</feature>
<dbReference type="AlphaFoldDB" id="A0AAW0SEI7"/>
<feature type="compositionally biased region" description="Basic and acidic residues" evidence="1">
    <location>
        <begin position="512"/>
        <end position="521"/>
    </location>
</feature>
<sequence>MVITRRSVLPQLQQQAALGHCRQLVPCEQHAVISPDAQHKKSQLGAKGALRLPRPDLKGFLPQEEEEEEEEEARVPPRGTRQRRRRALRPAPPGPRAPPHPPSATPVPTTASVPRPTPGAPAPGLPAPPPADTAPSLPCPEGAPLRVTLPLPRHLPRARSPVTRHKSPPRPSPAKDRSPRPRRPQARTRSPPGAGHLPGAAPPCVPAAPTRTGPRHPGHALLPRLSPRGAAAPPTVLPPPCTAVHHRGEPVLLGGGAESPRSCGRLAAPMIFAPAAGPPQHRRKAGGGSPEARRSRWGGKLAMTPPRQAKGARDPSPLRRSPSRSPARPYHHGPHTPERPPDGGRFPASPPDGYSGRGGRHTPEGSPPTDHHQYHSPVGQYRSCISPPFSRSPPWSPGGGRRASPMGWRSPRYQHQHHHHYTPPPHDRWSPQRSPRCATRSPGRRSPPPGHRASPGRGRSPLSRSPRHSPRRCPGLRSPRRSPSPRGEVYPYERRGWGGAAWEWKASQHHSPKAEQGEARYRRGSAGDSAPLKTDADSTISDSELPSAAPPAPPKAAAAAATATAGVQLALPSTTTAVPVPL</sequence>
<protein>
    <recommendedName>
        <fullName evidence="4">Basic proline-rich protein-like</fullName>
    </recommendedName>
</protein>
<feature type="compositionally biased region" description="Basic residues" evidence="1">
    <location>
        <begin position="154"/>
        <end position="168"/>
    </location>
</feature>
<evidence type="ECO:0008006" key="4">
    <source>
        <dbReference type="Google" id="ProtNLM"/>
    </source>
</evidence>
<evidence type="ECO:0000313" key="3">
    <source>
        <dbReference type="Proteomes" id="UP001487740"/>
    </source>
</evidence>
<dbReference type="Proteomes" id="UP001487740">
    <property type="component" value="Unassembled WGS sequence"/>
</dbReference>
<feature type="compositionally biased region" description="Pro residues" evidence="1">
    <location>
        <begin position="90"/>
        <end position="105"/>
    </location>
</feature>
<reference evidence="2 3" key="1">
    <citation type="submission" date="2023-03" db="EMBL/GenBank/DDBJ databases">
        <title>High-quality genome of Scylla paramamosain provides insights in environmental adaptation.</title>
        <authorList>
            <person name="Zhang L."/>
        </authorList>
    </citation>
    <scope>NUCLEOTIDE SEQUENCE [LARGE SCALE GENOMIC DNA]</scope>
    <source>
        <strain evidence="2">LZ_2023a</strain>
        <tissue evidence="2">Muscle</tissue>
    </source>
</reference>
<dbReference type="EMBL" id="JARAKH010001131">
    <property type="protein sequence ID" value="KAK8373508.1"/>
    <property type="molecule type" value="Genomic_DNA"/>
</dbReference>
<name>A0AAW0SEI7_SCYPA</name>
<evidence type="ECO:0000313" key="2">
    <source>
        <dbReference type="EMBL" id="KAK8373508.1"/>
    </source>
</evidence>
<feature type="compositionally biased region" description="Pro residues" evidence="1">
    <location>
        <begin position="115"/>
        <end position="132"/>
    </location>
</feature>
<keyword evidence="3" id="KW-1185">Reference proteome</keyword>
<comment type="caution">
    <text evidence="2">The sequence shown here is derived from an EMBL/GenBank/DDBJ whole genome shotgun (WGS) entry which is preliminary data.</text>
</comment>
<feature type="region of interest" description="Disordered" evidence="1">
    <location>
        <begin position="36"/>
        <end position="492"/>
    </location>
</feature>
<organism evidence="2 3">
    <name type="scientific">Scylla paramamosain</name>
    <name type="common">Mud crab</name>
    <dbReference type="NCBI Taxonomy" id="85552"/>
    <lineage>
        <taxon>Eukaryota</taxon>
        <taxon>Metazoa</taxon>
        <taxon>Ecdysozoa</taxon>
        <taxon>Arthropoda</taxon>
        <taxon>Crustacea</taxon>
        <taxon>Multicrustacea</taxon>
        <taxon>Malacostraca</taxon>
        <taxon>Eumalacostraca</taxon>
        <taxon>Eucarida</taxon>
        <taxon>Decapoda</taxon>
        <taxon>Pleocyemata</taxon>
        <taxon>Brachyura</taxon>
        <taxon>Eubrachyura</taxon>
        <taxon>Portunoidea</taxon>
        <taxon>Portunidae</taxon>
        <taxon>Portuninae</taxon>
        <taxon>Scylla</taxon>
    </lineage>
</organism>
<feature type="compositionally biased region" description="Low complexity" evidence="1">
    <location>
        <begin position="451"/>
        <end position="464"/>
    </location>
</feature>
<feature type="compositionally biased region" description="Low complexity" evidence="1">
    <location>
        <begin position="318"/>
        <end position="328"/>
    </location>
</feature>
<feature type="region of interest" description="Disordered" evidence="1">
    <location>
        <begin position="504"/>
        <end position="559"/>
    </location>
</feature>